<protein>
    <submittedName>
        <fullName evidence="1">Transglutaminase-like cysteine peptidase</fullName>
    </submittedName>
</protein>
<dbReference type="Pfam" id="PF06035">
    <property type="entry name" value="Peptidase_C93"/>
    <property type="match status" value="1"/>
</dbReference>
<name>A0ABY7AMG8_9ALTE</name>
<dbReference type="SUPFAM" id="SSF54001">
    <property type="entry name" value="Cysteine proteinases"/>
    <property type="match status" value="1"/>
</dbReference>
<proteinExistence type="predicted"/>
<dbReference type="InterPro" id="IPR010319">
    <property type="entry name" value="Transglutaminase-like_Cys_pept"/>
</dbReference>
<dbReference type="RefSeq" id="WP_268074850.1">
    <property type="nucleotide sequence ID" value="NZ_CP109965.1"/>
</dbReference>
<reference evidence="1" key="1">
    <citation type="submission" date="2022-10" db="EMBL/GenBank/DDBJ databases">
        <title>Catenovulum adriacola sp. nov. isolated in the Harbour of Susak.</title>
        <authorList>
            <person name="Schoch T."/>
            <person name="Reich S.J."/>
            <person name="Stoeferle S."/>
            <person name="Flaiz M."/>
            <person name="Kazda M."/>
            <person name="Riedel C.U."/>
            <person name="Duerre P."/>
        </authorList>
    </citation>
    <scope>NUCLEOTIDE SEQUENCE</scope>
    <source>
        <strain evidence="1">TS8</strain>
    </source>
</reference>
<sequence>MSTAISNIELNFNQFIQLINTNYGSSRVDVANKWQKIILGSAHLSEQEQVVLINRFFNAQLLYRTDLQLWKTNDYWATPLETLGKGQGDCEDYAIAKYISLRAMGIAEDKLRLVYVKAKLAGQVKTQAHMVLGYYKTPNAMPLILDSLVNPVLPASKRADLKPIFSFNSEGLWSKNSKTSVAKPTARLSHWRDVIERSKLQGVSW</sequence>
<dbReference type="Proteomes" id="UP001163726">
    <property type="component" value="Chromosome"/>
</dbReference>
<dbReference type="Gene3D" id="3.10.620.30">
    <property type="match status" value="1"/>
</dbReference>
<evidence type="ECO:0000313" key="2">
    <source>
        <dbReference type="Proteomes" id="UP001163726"/>
    </source>
</evidence>
<dbReference type="InterPro" id="IPR038765">
    <property type="entry name" value="Papain-like_cys_pep_sf"/>
</dbReference>
<accession>A0ABY7AMG8</accession>
<dbReference type="EMBL" id="CP109965">
    <property type="protein sequence ID" value="WAJ70500.1"/>
    <property type="molecule type" value="Genomic_DNA"/>
</dbReference>
<dbReference type="PANTHER" id="PTHR39327:SF1">
    <property type="entry name" value="BLR5470 PROTEIN"/>
    <property type="match status" value="1"/>
</dbReference>
<evidence type="ECO:0000313" key="1">
    <source>
        <dbReference type="EMBL" id="WAJ70500.1"/>
    </source>
</evidence>
<keyword evidence="2" id="KW-1185">Reference proteome</keyword>
<dbReference type="PANTHER" id="PTHR39327">
    <property type="match status" value="1"/>
</dbReference>
<organism evidence="1 2">
    <name type="scientific">Catenovulum adriaticum</name>
    <dbReference type="NCBI Taxonomy" id="2984846"/>
    <lineage>
        <taxon>Bacteria</taxon>
        <taxon>Pseudomonadati</taxon>
        <taxon>Pseudomonadota</taxon>
        <taxon>Gammaproteobacteria</taxon>
        <taxon>Alteromonadales</taxon>
        <taxon>Alteromonadaceae</taxon>
        <taxon>Catenovulum</taxon>
    </lineage>
</organism>
<gene>
    <name evidence="1" type="ORF">OLW01_01385</name>
</gene>